<comment type="caution">
    <text evidence="2">The sequence shown here is derived from an EMBL/GenBank/DDBJ whole genome shotgun (WGS) entry which is preliminary data.</text>
</comment>
<protein>
    <recommendedName>
        <fullName evidence="4">SMODS and SLOG-associating 2TM effector domain-containing protein</fullName>
    </recommendedName>
</protein>
<keyword evidence="1" id="KW-0472">Membrane</keyword>
<feature type="transmembrane region" description="Helical" evidence="1">
    <location>
        <begin position="309"/>
        <end position="331"/>
    </location>
</feature>
<evidence type="ECO:0000313" key="2">
    <source>
        <dbReference type="EMBL" id="MFC5457284.1"/>
    </source>
</evidence>
<accession>A0ABW0KV32</accession>
<gene>
    <name evidence="2" type="ORF">ACFQDI_20615</name>
</gene>
<dbReference type="Gene3D" id="3.40.50.450">
    <property type="match status" value="1"/>
</dbReference>
<dbReference type="RefSeq" id="WP_377170414.1">
    <property type="nucleotide sequence ID" value="NZ_JBHSMQ010000009.1"/>
</dbReference>
<keyword evidence="3" id="KW-1185">Reference proteome</keyword>
<evidence type="ECO:0000313" key="3">
    <source>
        <dbReference type="Proteomes" id="UP001596052"/>
    </source>
</evidence>
<feature type="transmembrane region" description="Helical" evidence="1">
    <location>
        <begin position="438"/>
        <end position="459"/>
    </location>
</feature>
<organism evidence="2 3">
    <name type="scientific">Prosthecobacter fluviatilis</name>
    <dbReference type="NCBI Taxonomy" id="445931"/>
    <lineage>
        <taxon>Bacteria</taxon>
        <taxon>Pseudomonadati</taxon>
        <taxon>Verrucomicrobiota</taxon>
        <taxon>Verrucomicrobiia</taxon>
        <taxon>Verrucomicrobiales</taxon>
        <taxon>Verrucomicrobiaceae</taxon>
        <taxon>Prosthecobacter</taxon>
    </lineage>
</organism>
<keyword evidence="1" id="KW-0812">Transmembrane</keyword>
<feature type="transmembrane region" description="Helical" evidence="1">
    <location>
        <begin position="479"/>
        <end position="498"/>
    </location>
</feature>
<evidence type="ECO:0000256" key="1">
    <source>
        <dbReference type="SAM" id="Phobius"/>
    </source>
</evidence>
<dbReference type="Proteomes" id="UP001596052">
    <property type="component" value="Unassembled WGS sequence"/>
</dbReference>
<name>A0ABW0KV32_9BACT</name>
<sequence>MTSSPRSIIDPVWIIGFTGHRPDPARGRTRADLEKIRPQVRAELLQLKTLAQQQGGRAELLCGVAAGADIIAAQEAESLGMAVHVILPMPQSLYEQDFEGADLSGDLQAARHFIQQADAGSRGATFRVAGGSHLRNECYYDLGLEIAHASDALLAVWDGAEAEALHLAAKNGTLAPGRGGTRDVMQVAGSEVLPHVKQGLFAQGMAWLPKPVRVIHLHTGVVSGSTEGFADVQDAGLQELRALQRAAEAEKRPELTLDSVQSLMDFTDYQAIDWAAKLRRGLLCSSALHFTASLTAAISAGMQSHQVKWLPPFLAAIELALVSAAITLMLWSRWKRAQARWLELRLATELVRGLVDAGRLLDPLFPVCREVLPAWRRFCLSVGLTVWRDPRSQPGGPGDTPEQKFEKSRAVYLEKRIQNQLEHFDRKDPHHKHWWHPLAHYAAPATATLAVVFAALALFRKWEVSLLSEAPESTFLSSLLFTLLPIALPLAAGVLASLQTVTDMKRRAQVYPEMQERLRGARDLLPHLRTEASVRRFVRRTEELLLDELVGWYAAAKGISH</sequence>
<keyword evidence="1" id="KW-1133">Transmembrane helix</keyword>
<evidence type="ECO:0008006" key="4">
    <source>
        <dbReference type="Google" id="ProtNLM"/>
    </source>
</evidence>
<reference evidence="3" key="1">
    <citation type="journal article" date="2019" name="Int. J. Syst. Evol. Microbiol.">
        <title>The Global Catalogue of Microorganisms (GCM) 10K type strain sequencing project: providing services to taxonomists for standard genome sequencing and annotation.</title>
        <authorList>
            <consortium name="The Broad Institute Genomics Platform"/>
            <consortium name="The Broad Institute Genome Sequencing Center for Infectious Disease"/>
            <person name="Wu L."/>
            <person name="Ma J."/>
        </authorList>
    </citation>
    <scope>NUCLEOTIDE SEQUENCE [LARGE SCALE GENOMIC DNA]</scope>
    <source>
        <strain evidence="3">CGMCC 4.1469</strain>
    </source>
</reference>
<proteinExistence type="predicted"/>
<dbReference type="EMBL" id="JBHSMQ010000009">
    <property type="protein sequence ID" value="MFC5457284.1"/>
    <property type="molecule type" value="Genomic_DNA"/>
</dbReference>